<evidence type="ECO:0000313" key="1">
    <source>
        <dbReference type="EMBL" id="KAJ7996741.1"/>
    </source>
</evidence>
<name>A0ACC2FZJ3_DALPE</name>
<dbReference type="EMBL" id="CM055747">
    <property type="protein sequence ID" value="KAJ7996741.1"/>
    <property type="molecule type" value="Genomic_DNA"/>
</dbReference>
<sequence length="326" mass="36530">MAWPCITRACCMARFWNQLDKGDISVPLVFTRYDVSEMQHHQAHHQVHHQVAIETQPSQYGDQAVVTRGHPTVENTATEVCGSVMRQDFKHWRVRPEPSCKPKNEYHTPEKPFNNKTQYQKDFKPWPIPKRSDHPWIPRPTSISTGADRVQYRSKHAHALADVDTGAEKSQIADKVQEKDIVGESKKKHNMEKDGEKKVSMKVERQDAAGARGRVALDERQDAAGARGRVALDERQDAAGARGRVALDERQDAAGARGRVALDERQDAAGARGRVALDERQDAAGARGRVALDERQDAAGARGRVALDELNRQLKQEVAVRSSYKD</sequence>
<accession>A0ACC2FZJ3</accession>
<comment type="caution">
    <text evidence="1">The sequence shown here is derived from an EMBL/GenBank/DDBJ whole genome shotgun (WGS) entry which is preliminary data.</text>
</comment>
<proteinExistence type="predicted"/>
<keyword evidence="2" id="KW-1185">Reference proteome</keyword>
<protein>
    <submittedName>
        <fullName evidence="1">Uncharacterized protein</fullName>
    </submittedName>
</protein>
<gene>
    <name evidence="1" type="ORF">DPEC_G00240170</name>
</gene>
<evidence type="ECO:0000313" key="2">
    <source>
        <dbReference type="Proteomes" id="UP001157502"/>
    </source>
</evidence>
<reference evidence="1" key="1">
    <citation type="submission" date="2021-05" db="EMBL/GenBank/DDBJ databases">
        <authorList>
            <person name="Pan Q."/>
            <person name="Jouanno E."/>
            <person name="Zahm M."/>
            <person name="Klopp C."/>
            <person name="Cabau C."/>
            <person name="Louis A."/>
            <person name="Berthelot C."/>
            <person name="Parey E."/>
            <person name="Roest Crollius H."/>
            <person name="Montfort J."/>
            <person name="Robinson-Rechavi M."/>
            <person name="Bouchez O."/>
            <person name="Lampietro C."/>
            <person name="Lopez Roques C."/>
            <person name="Donnadieu C."/>
            <person name="Postlethwait J."/>
            <person name="Bobe J."/>
            <person name="Dillon D."/>
            <person name="Chandos A."/>
            <person name="von Hippel F."/>
            <person name="Guiguen Y."/>
        </authorList>
    </citation>
    <scope>NUCLEOTIDE SEQUENCE</scope>
    <source>
        <strain evidence="1">YG-Jan2019</strain>
    </source>
</reference>
<organism evidence="1 2">
    <name type="scientific">Dallia pectoralis</name>
    <name type="common">Alaska blackfish</name>
    <dbReference type="NCBI Taxonomy" id="75939"/>
    <lineage>
        <taxon>Eukaryota</taxon>
        <taxon>Metazoa</taxon>
        <taxon>Chordata</taxon>
        <taxon>Craniata</taxon>
        <taxon>Vertebrata</taxon>
        <taxon>Euteleostomi</taxon>
        <taxon>Actinopterygii</taxon>
        <taxon>Neopterygii</taxon>
        <taxon>Teleostei</taxon>
        <taxon>Protacanthopterygii</taxon>
        <taxon>Esociformes</taxon>
        <taxon>Umbridae</taxon>
        <taxon>Dallia</taxon>
    </lineage>
</organism>
<dbReference type="Proteomes" id="UP001157502">
    <property type="component" value="Chromosome 20"/>
</dbReference>